<evidence type="ECO:0000313" key="2">
    <source>
        <dbReference type="Proteomes" id="UP001187143"/>
    </source>
</evidence>
<dbReference type="Proteomes" id="UP001187143">
    <property type="component" value="Unassembled WGS sequence"/>
</dbReference>
<protein>
    <submittedName>
        <fullName evidence="1">Uncharacterized protein</fullName>
    </submittedName>
</protein>
<dbReference type="AlphaFoldDB" id="A0AAE4UAP7"/>
<organism evidence="1 2">
    <name type="scientific">Mycobacterium intracellulare</name>
    <dbReference type="NCBI Taxonomy" id="1767"/>
    <lineage>
        <taxon>Bacteria</taxon>
        <taxon>Bacillati</taxon>
        <taxon>Actinomycetota</taxon>
        <taxon>Actinomycetes</taxon>
        <taxon>Mycobacteriales</taxon>
        <taxon>Mycobacteriaceae</taxon>
        <taxon>Mycobacterium</taxon>
        <taxon>Mycobacterium avium complex (MAC)</taxon>
    </lineage>
</organism>
<dbReference type="RefSeq" id="WP_317728437.1">
    <property type="nucleotide sequence ID" value="NZ_JAWLLC010000023.1"/>
</dbReference>
<sequence length="139" mass="14104">MADLTTLRVPVAADSLMVIGTGGGGRTRAVYRDGAVTEDVVQRDGSAIHRLSGVAVSVAGVGLDGAVLETTTPLETVPAGTIFRVEGAAELSIRADARSGFGDRGPRGVLAVSVYAQTLTPVGTVDQLLRGGSRRASGE</sequence>
<comment type="caution">
    <text evidence="1">The sequence shown here is derived from an EMBL/GenBank/DDBJ whole genome shotgun (WGS) entry which is preliminary data.</text>
</comment>
<accession>A0AAE4UAP7</accession>
<reference evidence="1" key="1">
    <citation type="submission" date="2023-10" db="EMBL/GenBank/DDBJ databases">
        <title>Characterization and genome sequence of Mycobacterium intracellulare ABSURDO, a novel pathogenic isolate with three colony morphotypes that vary in growth and acid-fastness.</title>
        <authorList>
            <person name="Jude B.A."/>
            <person name="Robinson R.T."/>
        </authorList>
    </citation>
    <scope>NUCLEOTIDE SEQUENCE</scope>
    <source>
        <strain evidence="1">ABSURDO Component B</strain>
    </source>
</reference>
<proteinExistence type="predicted"/>
<dbReference type="EMBL" id="JAWLLD010000019">
    <property type="protein sequence ID" value="MDV7014066.1"/>
    <property type="molecule type" value="Genomic_DNA"/>
</dbReference>
<evidence type="ECO:0000313" key="1">
    <source>
        <dbReference type="EMBL" id="MDV7014066.1"/>
    </source>
</evidence>
<gene>
    <name evidence="1" type="ORF">R4F53_17410</name>
</gene>
<name>A0AAE4UAP7_MYCIT</name>